<dbReference type="PANTHER" id="PTHR43201">
    <property type="entry name" value="ACYL-COA SYNTHETASE"/>
    <property type="match status" value="1"/>
</dbReference>
<dbReference type="GO" id="GO:0009234">
    <property type="term" value="P:menaquinone biosynthetic process"/>
    <property type="evidence" value="ECO:0007669"/>
    <property type="project" value="UniProtKB-KW"/>
</dbReference>
<evidence type="ECO:0000256" key="3">
    <source>
        <dbReference type="ARBA" id="ARBA00022598"/>
    </source>
</evidence>
<evidence type="ECO:0000256" key="1">
    <source>
        <dbReference type="ARBA" id="ARBA00006432"/>
    </source>
</evidence>
<dbReference type="CDD" id="cd17630">
    <property type="entry name" value="OSB_MenE-like"/>
    <property type="match status" value="1"/>
</dbReference>
<evidence type="ECO:0000259" key="6">
    <source>
        <dbReference type="Pfam" id="PF00501"/>
    </source>
</evidence>
<dbReference type="GO" id="GO:0008756">
    <property type="term" value="F:o-succinylbenzoate-CoA ligase activity"/>
    <property type="evidence" value="ECO:0007669"/>
    <property type="project" value="InterPro"/>
</dbReference>
<dbReference type="Gene3D" id="3.30.300.30">
    <property type="match status" value="1"/>
</dbReference>
<dbReference type="GO" id="GO:0006631">
    <property type="term" value="P:fatty acid metabolic process"/>
    <property type="evidence" value="ECO:0007669"/>
    <property type="project" value="TreeGrafter"/>
</dbReference>
<evidence type="ECO:0000313" key="7">
    <source>
        <dbReference type="EMBL" id="KYN79856.1"/>
    </source>
</evidence>
<dbReference type="InterPro" id="IPR045851">
    <property type="entry name" value="AMP-bd_C_sf"/>
</dbReference>
<dbReference type="InterPro" id="IPR000873">
    <property type="entry name" value="AMP-dep_synth/lig_dom"/>
</dbReference>
<dbReference type="SUPFAM" id="SSF56801">
    <property type="entry name" value="Acetyl-CoA synthetase-like"/>
    <property type="match status" value="1"/>
</dbReference>
<comment type="similarity">
    <text evidence="1">Belongs to the ATP-dependent AMP-binding enzyme family.</text>
</comment>
<evidence type="ECO:0000313" key="8">
    <source>
        <dbReference type="Proteomes" id="UP000075346"/>
    </source>
</evidence>
<dbReference type="EMBL" id="LOBR01000130">
    <property type="protein sequence ID" value="KYN79856.1"/>
    <property type="molecule type" value="Genomic_DNA"/>
</dbReference>
<reference evidence="8" key="1">
    <citation type="submission" date="2015-12" db="EMBL/GenBank/DDBJ databases">
        <authorList>
            <person name="Shamseldin A."/>
            <person name="Moawad H."/>
            <person name="Abd El-Rahim W.M."/>
            <person name="Sadowsky M.J."/>
        </authorList>
    </citation>
    <scope>NUCLEOTIDE SEQUENCE [LARGE SCALE GENOMIC DNA]</scope>
    <source>
        <strain evidence="8">2538-88</strain>
    </source>
</reference>
<keyword evidence="5" id="KW-0067">ATP-binding</keyword>
<dbReference type="NCBIfam" id="TIGR01923">
    <property type="entry name" value="menE"/>
    <property type="match status" value="1"/>
</dbReference>
<keyword evidence="2" id="KW-0474">Menaquinone biosynthesis</keyword>
<dbReference type="Gene3D" id="3.40.50.12780">
    <property type="entry name" value="N-terminal domain of ligase-like"/>
    <property type="match status" value="1"/>
</dbReference>
<dbReference type="InterPro" id="IPR042099">
    <property type="entry name" value="ANL_N_sf"/>
</dbReference>
<keyword evidence="3 7" id="KW-0436">Ligase</keyword>
<protein>
    <submittedName>
        <fullName evidence="7">2-succinylbenzoate-CoA ligase</fullName>
    </submittedName>
</protein>
<dbReference type="PANTHER" id="PTHR43201:SF5">
    <property type="entry name" value="MEDIUM-CHAIN ACYL-COA LIGASE ACSF2, MITOCHONDRIAL"/>
    <property type="match status" value="1"/>
</dbReference>
<accession>A0A151KRI6</accession>
<dbReference type="InterPro" id="IPR010192">
    <property type="entry name" value="MenE"/>
</dbReference>
<dbReference type="GO" id="GO:0005524">
    <property type="term" value="F:ATP binding"/>
    <property type="evidence" value="ECO:0007669"/>
    <property type="project" value="UniProtKB-KW"/>
</dbReference>
<keyword evidence="4" id="KW-0547">Nucleotide-binding</keyword>
<evidence type="ECO:0000256" key="5">
    <source>
        <dbReference type="ARBA" id="ARBA00022840"/>
    </source>
</evidence>
<dbReference type="Pfam" id="PF00501">
    <property type="entry name" value="AMP-binding"/>
    <property type="match status" value="1"/>
</dbReference>
<organism evidence="7 8">
    <name type="scientific">Vibrio cidicii</name>
    <dbReference type="NCBI Taxonomy" id="1763883"/>
    <lineage>
        <taxon>Bacteria</taxon>
        <taxon>Pseudomonadati</taxon>
        <taxon>Pseudomonadota</taxon>
        <taxon>Gammaproteobacteria</taxon>
        <taxon>Vibrionales</taxon>
        <taxon>Vibrionaceae</taxon>
        <taxon>Vibrio</taxon>
    </lineage>
</organism>
<evidence type="ECO:0000256" key="4">
    <source>
        <dbReference type="ARBA" id="ARBA00022741"/>
    </source>
</evidence>
<gene>
    <name evidence="7" type="ORF">ATY37_08390</name>
</gene>
<feature type="domain" description="AMP-dependent synthetase/ligase" evidence="6">
    <location>
        <begin position="16"/>
        <end position="338"/>
    </location>
</feature>
<proteinExistence type="inferred from homology"/>
<dbReference type="NCBIfam" id="NF006539">
    <property type="entry name" value="PRK09029.1"/>
    <property type="match status" value="1"/>
</dbReference>
<dbReference type="AlphaFoldDB" id="A0A151KRI6"/>
<sequence length="481" mass="52549">MAVMKDTVPAAMPMWRHWAQTTPFSQALKLPACSLTWQQLAQVVDSYAGFLAEQGVTSDEVVTLIGKNRPESVLLCLAAQQLGALVAFVMPAPAKVLTAKLNALYRPEQRRFIYCTAFGDCPEVDAQQDWAQLPRFHPQLLHMVASDTEPMVYHSSRLASVLFTSGSTGAAKAVAHTHEQHFASAQGLLQEFSFTSQDCWLLSLPLYHVAGVAIVYRWLLAGATLKIGQGSLADDILSVTHASLVATQLKRLLDTDASLSLTHVLLGGSHVEHSLATRAQQQGIETWLGYGMTEAASTVTAKVIDGMSNAGHVLKNRQVKLVDGRIYIAGQTLAQGYYYQGALTPLTDEQGWFDSKDLGEWQDEELLIVGRADNLFISGGENIHCEEIESALCQHAEIAAAIVVPIADAEFGHRPVAVLQSTVLFAKPIYDSHLMGKLEKFKWPVAYYLLPVSLQCGAIKPARHEIKQWLAQTLAEGHLAN</sequence>
<dbReference type="PROSITE" id="PS00455">
    <property type="entry name" value="AMP_BINDING"/>
    <property type="match status" value="1"/>
</dbReference>
<dbReference type="Proteomes" id="UP000075346">
    <property type="component" value="Unassembled WGS sequence"/>
</dbReference>
<dbReference type="InterPro" id="IPR020845">
    <property type="entry name" value="AMP-binding_CS"/>
</dbReference>
<evidence type="ECO:0000256" key="2">
    <source>
        <dbReference type="ARBA" id="ARBA00022428"/>
    </source>
</evidence>
<comment type="caution">
    <text evidence="7">The sequence shown here is derived from an EMBL/GenBank/DDBJ whole genome shotgun (WGS) entry which is preliminary data.</text>
</comment>
<dbReference type="GO" id="GO:0031956">
    <property type="term" value="F:medium-chain fatty acid-CoA ligase activity"/>
    <property type="evidence" value="ECO:0007669"/>
    <property type="project" value="TreeGrafter"/>
</dbReference>
<name>A0A151KRI6_9VIBR</name>